<accession>A0A3D8WTP7</accession>
<comment type="caution">
    <text evidence="1">The sequence shown here is derived from an EMBL/GenBank/DDBJ whole genome shotgun (WGS) entry which is preliminary data.</text>
</comment>
<organism evidence="1 2">
    <name type="scientific">Priestia megaterium</name>
    <name type="common">Bacillus megaterium</name>
    <dbReference type="NCBI Taxonomy" id="1404"/>
    <lineage>
        <taxon>Bacteria</taxon>
        <taxon>Bacillati</taxon>
        <taxon>Bacillota</taxon>
        <taxon>Bacilli</taxon>
        <taxon>Bacillales</taxon>
        <taxon>Bacillaceae</taxon>
        <taxon>Priestia</taxon>
    </lineage>
</organism>
<evidence type="ECO:0000313" key="1">
    <source>
        <dbReference type="EMBL" id="RDZ05702.1"/>
    </source>
</evidence>
<dbReference type="Proteomes" id="UP000256519">
    <property type="component" value="Unassembled WGS sequence"/>
</dbReference>
<name>A0A3D8WTP7_PRIMG</name>
<evidence type="ECO:0000313" key="2">
    <source>
        <dbReference type="Proteomes" id="UP000256519"/>
    </source>
</evidence>
<protein>
    <submittedName>
        <fullName evidence="1">Uncharacterized protein</fullName>
    </submittedName>
</protein>
<sequence>MKNPKVSVKVDTNEFIWDKNEGLFTFDGAPALLFWDSAIELFIKTIEEVLGSDVSITVLEATGFRIGHLVSNYYQDRFDIREVIEQYKDIYRNTNKVKDFL</sequence>
<proteinExistence type="predicted"/>
<reference evidence="1 2" key="1">
    <citation type="journal article" date="2018" name="Appl. Environ. Microbiol.">
        <title>Antimicrobial susceptibility testing and tentative epidemiological cut-off values of five Bacillus species relevant for use as animal feed additives or for plant protection.</title>
        <authorList>
            <person name="Agerso Y."/>
            <person name="Stuer-Lauridsen B."/>
            <person name="Bjerre K."/>
            <person name="Jensen M.G."/>
            <person name="Johansen E."/>
            <person name="Bennedsen M."/>
            <person name="Brockmann E."/>
            <person name="Nielsen B."/>
        </authorList>
    </citation>
    <scope>NUCLEOTIDE SEQUENCE [LARGE SCALE GENOMIC DNA]</scope>
    <source>
        <strain evidence="1 2">CHCC20162</strain>
    </source>
</reference>
<gene>
    <name evidence="1" type="ORF">C3744_29350</name>
</gene>
<dbReference type="EMBL" id="PQWM01000074">
    <property type="protein sequence ID" value="RDZ05702.1"/>
    <property type="molecule type" value="Genomic_DNA"/>
</dbReference>
<dbReference type="RefSeq" id="WP_116079053.1">
    <property type="nucleotide sequence ID" value="NZ_CP187630.1"/>
</dbReference>
<dbReference type="AlphaFoldDB" id="A0A3D8WTP7"/>